<reference evidence="2 3" key="1">
    <citation type="submission" date="2021-04" db="EMBL/GenBank/DDBJ databases">
        <title>The genome sequence of Ideonella sp. 3Y2.</title>
        <authorList>
            <person name="Liu Y."/>
        </authorList>
    </citation>
    <scope>NUCLEOTIDE SEQUENCE [LARGE SCALE GENOMIC DNA]</scope>
    <source>
        <strain evidence="2 3">3Y2</strain>
    </source>
</reference>
<dbReference type="InterPro" id="IPR001279">
    <property type="entry name" value="Metallo-B-lactamas"/>
</dbReference>
<sequence length="260" mass="27646">MKLVVLRGGGAADAQRAGLEPAPTSRHGAIALSDRGEQWALLNVAPNVADQLVADPTLRHHAGLADAEVRTVVLTDAQVDHVSGLLSLRDGAPIALYATPAVFEVLSQDMPVLQVLQRYCGVHWHVIPVAGETLSASFRVEGLPDLEFTALATDALAPRVLEPHEAPVAVGHSIALAVLDHRTGQRLFCAAGGQALGEPQLDWLSSADCVLLDDRTTWPESGHLPVPDWRAQRKVLLARSASGVGRDGFEPAYDGMVIEL</sequence>
<comment type="caution">
    <text evidence="2">The sequence shown here is derived from an EMBL/GenBank/DDBJ whole genome shotgun (WGS) entry which is preliminary data.</text>
</comment>
<dbReference type="SUPFAM" id="SSF56281">
    <property type="entry name" value="Metallo-hydrolase/oxidoreductase"/>
    <property type="match status" value="1"/>
</dbReference>
<feature type="domain" description="Metallo-beta-lactamase" evidence="1">
    <location>
        <begin position="39"/>
        <end position="226"/>
    </location>
</feature>
<evidence type="ECO:0000259" key="1">
    <source>
        <dbReference type="Pfam" id="PF12706"/>
    </source>
</evidence>
<evidence type="ECO:0000313" key="2">
    <source>
        <dbReference type="EMBL" id="MBQ0932229.1"/>
    </source>
</evidence>
<dbReference type="Pfam" id="PF12706">
    <property type="entry name" value="Lactamase_B_2"/>
    <property type="match status" value="1"/>
</dbReference>
<dbReference type="InterPro" id="IPR036866">
    <property type="entry name" value="RibonucZ/Hydroxyglut_hydro"/>
</dbReference>
<proteinExistence type="predicted"/>
<name>A0A940Y8Z6_9BURK</name>
<dbReference type="Proteomes" id="UP000676246">
    <property type="component" value="Unassembled WGS sequence"/>
</dbReference>
<dbReference type="EMBL" id="JAGQDD010000014">
    <property type="protein sequence ID" value="MBQ0932229.1"/>
    <property type="molecule type" value="Genomic_DNA"/>
</dbReference>
<protein>
    <submittedName>
        <fullName evidence="2">Pyrroloquinoline quinone biosynthesis protein B</fullName>
    </submittedName>
</protein>
<keyword evidence="3" id="KW-1185">Reference proteome</keyword>
<dbReference type="Gene3D" id="3.60.15.10">
    <property type="entry name" value="Ribonuclease Z/Hydroxyacylglutathione hydrolase-like"/>
    <property type="match status" value="1"/>
</dbReference>
<accession>A0A940Y8Z6</accession>
<evidence type="ECO:0000313" key="3">
    <source>
        <dbReference type="Proteomes" id="UP000676246"/>
    </source>
</evidence>
<dbReference type="RefSeq" id="WP_210855639.1">
    <property type="nucleotide sequence ID" value="NZ_JAGQDD010000014.1"/>
</dbReference>
<organism evidence="2 3">
    <name type="scientific">Ideonella alba</name>
    <dbReference type="NCBI Taxonomy" id="2824118"/>
    <lineage>
        <taxon>Bacteria</taxon>
        <taxon>Pseudomonadati</taxon>
        <taxon>Pseudomonadota</taxon>
        <taxon>Betaproteobacteria</taxon>
        <taxon>Burkholderiales</taxon>
        <taxon>Sphaerotilaceae</taxon>
        <taxon>Ideonella</taxon>
    </lineage>
</organism>
<gene>
    <name evidence="2" type="ORF">KAK03_17245</name>
</gene>
<dbReference type="AlphaFoldDB" id="A0A940Y8Z6"/>